<proteinExistence type="predicted"/>
<sequence>MKIVKKIGIVLLVVLIGMQFYRPNKNLSDGDYVAVFEAETNPSTEVKQILKSTCYDCHSGNTVYPWYNNVAPISYWLDHHVKEGKEELNFSDWGNYSVKKKDHKLEELVEEVKKGKMPLKEYTWTHKEARLTEAQKKSLLDWAIGVRSLYQISDSQE</sequence>
<feature type="domain" description="Haem-binding" evidence="1">
    <location>
        <begin position="12"/>
        <end position="147"/>
    </location>
</feature>
<dbReference type="Proteomes" id="UP000290261">
    <property type="component" value="Unassembled WGS sequence"/>
</dbReference>
<evidence type="ECO:0000259" key="1">
    <source>
        <dbReference type="SMART" id="SM01235"/>
    </source>
</evidence>
<dbReference type="RefSeq" id="WP_129652674.1">
    <property type="nucleotide sequence ID" value="NZ_ML142907.1"/>
</dbReference>
<reference evidence="2 3" key="1">
    <citation type="submission" date="2014-04" db="EMBL/GenBank/DDBJ databases">
        <title>Whole genome of Muricauda olearia.</title>
        <authorList>
            <person name="Zhang X.-H."/>
            <person name="Tang K."/>
        </authorList>
    </citation>
    <scope>NUCLEOTIDE SEQUENCE [LARGE SCALE GENOMIC DNA]</scope>
    <source>
        <strain evidence="2 3">Th120</strain>
    </source>
</reference>
<dbReference type="AlphaFoldDB" id="A0A444VQ92"/>
<name>A0A444VQ92_9FLAO</name>
<accession>A0A444VQ92</accession>
<gene>
    <name evidence="2" type="ORF">DN53_01695</name>
</gene>
<dbReference type="Pfam" id="PF14376">
    <property type="entry name" value="Haem_bd"/>
    <property type="match status" value="1"/>
</dbReference>
<dbReference type="SMART" id="SM01235">
    <property type="entry name" value="Haem_bd"/>
    <property type="match status" value="1"/>
</dbReference>
<organism evidence="2 3">
    <name type="scientific">Flagellimonas olearia</name>
    <dbReference type="NCBI Taxonomy" id="552546"/>
    <lineage>
        <taxon>Bacteria</taxon>
        <taxon>Pseudomonadati</taxon>
        <taxon>Bacteroidota</taxon>
        <taxon>Flavobacteriia</taxon>
        <taxon>Flavobacteriales</taxon>
        <taxon>Flavobacteriaceae</taxon>
        <taxon>Flagellimonas</taxon>
    </lineage>
</organism>
<protein>
    <submittedName>
        <fullName evidence="2">Cytochrome C</fullName>
    </submittedName>
</protein>
<keyword evidence="3" id="KW-1185">Reference proteome</keyword>
<comment type="caution">
    <text evidence="2">The sequence shown here is derived from an EMBL/GenBank/DDBJ whole genome shotgun (WGS) entry which is preliminary data.</text>
</comment>
<evidence type="ECO:0000313" key="3">
    <source>
        <dbReference type="Proteomes" id="UP000290261"/>
    </source>
</evidence>
<dbReference type="InterPro" id="IPR025992">
    <property type="entry name" value="Haem-bd"/>
</dbReference>
<dbReference type="EMBL" id="JJMP01000001">
    <property type="protein sequence ID" value="RYC52961.1"/>
    <property type="molecule type" value="Genomic_DNA"/>
</dbReference>
<evidence type="ECO:0000313" key="2">
    <source>
        <dbReference type="EMBL" id="RYC52961.1"/>
    </source>
</evidence>